<reference evidence="1" key="1">
    <citation type="submission" date="2021-01" db="EMBL/GenBank/DDBJ databases">
        <title>Adiantum capillus-veneris genome.</title>
        <authorList>
            <person name="Fang Y."/>
            <person name="Liao Q."/>
        </authorList>
    </citation>
    <scope>NUCLEOTIDE SEQUENCE</scope>
    <source>
        <strain evidence="1">H3</strain>
        <tissue evidence="1">Leaf</tissue>
    </source>
</reference>
<keyword evidence="2" id="KW-1185">Reference proteome</keyword>
<evidence type="ECO:0000313" key="2">
    <source>
        <dbReference type="Proteomes" id="UP000886520"/>
    </source>
</evidence>
<comment type="caution">
    <text evidence="1">The sequence shown here is derived from an EMBL/GenBank/DDBJ whole genome shotgun (WGS) entry which is preliminary data.</text>
</comment>
<organism evidence="1 2">
    <name type="scientific">Adiantum capillus-veneris</name>
    <name type="common">Maidenhair fern</name>
    <dbReference type="NCBI Taxonomy" id="13818"/>
    <lineage>
        <taxon>Eukaryota</taxon>
        <taxon>Viridiplantae</taxon>
        <taxon>Streptophyta</taxon>
        <taxon>Embryophyta</taxon>
        <taxon>Tracheophyta</taxon>
        <taxon>Polypodiopsida</taxon>
        <taxon>Polypodiidae</taxon>
        <taxon>Polypodiales</taxon>
        <taxon>Pteridineae</taxon>
        <taxon>Pteridaceae</taxon>
        <taxon>Vittarioideae</taxon>
        <taxon>Adiantum</taxon>
    </lineage>
</organism>
<sequence>MALTSSLTLQKEEWTGRTACKQVCKVEKVHGACKVDQGKEAMVKRCPCRVEAGGGPWETCLVHMQARSANYTKQHMEELIGCTSQKGATPIKGRQ</sequence>
<dbReference type="Proteomes" id="UP000886520">
    <property type="component" value="Chromosome 20"/>
</dbReference>
<gene>
    <name evidence="1" type="ORF">GOP47_0021006</name>
</gene>
<evidence type="ECO:0000313" key="1">
    <source>
        <dbReference type="EMBL" id="KAI5064336.1"/>
    </source>
</evidence>
<name>A0A9D4UC38_ADICA</name>
<dbReference type="AlphaFoldDB" id="A0A9D4UC38"/>
<dbReference type="EMBL" id="JABFUD020000020">
    <property type="protein sequence ID" value="KAI5064336.1"/>
    <property type="molecule type" value="Genomic_DNA"/>
</dbReference>
<accession>A0A9D4UC38</accession>
<protein>
    <submittedName>
        <fullName evidence="1">Uncharacterized protein</fullName>
    </submittedName>
</protein>
<proteinExistence type="predicted"/>